<protein>
    <recommendedName>
        <fullName evidence="3">Transglycosylase SLT domain-containing protein</fullName>
    </recommendedName>
</protein>
<keyword evidence="1" id="KW-0175">Coiled coil</keyword>
<dbReference type="Pfam" id="PF13406">
    <property type="entry name" value="SLT_2"/>
    <property type="match status" value="1"/>
</dbReference>
<dbReference type="PANTHER" id="PTHR23159">
    <property type="entry name" value="CENTROSOMAL PROTEIN 2"/>
    <property type="match status" value="1"/>
</dbReference>
<dbReference type="PANTHER" id="PTHR23159:SF31">
    <property type="entry name" value="CENTROSOME-ASSOCIATED PROTEIN CEP250 ISOFORM X1"/>
    <property type="match status" value="1"/>
</dbReference>
<feature type="domain" description="Transglycosylase SLT" evidence="3">
    <location>
        <begin position="299"/>
        <end position="444"/>
    </location>
</feature>
<dbReference type="AlphaFoldDB" id="A0A1F8DNT6"/>
<dbReference type="Gene3D" id="6.10.250.3150">
    <property type="match status" value="1"/>
</dbReference>
<feature type="coiled-coil region" evidence="1">
    <location>
        <begin position="71"/>
        <end position="156"/>
    </location>
</feature>
<gene>
    <name evidence="4" type="ORF">A2108_01560</name>
</gene>
<name>A0A1F8DNT6_9BACT</name>
<sequence length="489" mass="54569">MNHQKKFWDIRKNNSLTEKGFSYKKTVSFLSEKRTVRLPLKQIGISLAVSLVLFTFILGSAYAPINSGFLLAASNKEAERTELEAQLKELEEQIAEYESTVSQYQKQGKTLESEIKTLNAKIAKLNLQIKAINLNLDKLDNEIDSTKSKITQTEGEVNQNKKYLATILQNLYENEQISVIEMMMANPKLSDFFLDLNNLVAVQDNLRITLEKVIALKNELVDHKEALALEYDDVSQLKAYQESQRNSVKKVESDKKDLLQVTKGQESKYQELLTERKKTAAQIRSQIFELLGGGELSFGEAYKFAKAASDATGVRAALILAVLDRESALGRNVGQCKYNVNPYYPARASNPTTMHPTRDIPIFLEITKELGLNPDNMMVSCPIPSDGAYGGGMGPAQFIPSTWARYEDQIASLSGNNPPSPWNNLDAFVATALYLKNAGAGSGASLYEEKVAAARYYAGGRWQYYLSTYGERVVSRAKEFQDDIDVLVG</sequence>
<evidence type="ECO:0000256" key="1">
    <source>
        <dbReference type="SAM" id="Coils"/>
    </source>
</evidence>
<dbReference type="InterPro" id="IPR023346">
    <property type="entry name" value="Lysozyme-like_dom_sf"/>
</dbReference>
<proteinExistence type="predicted"/>
<dbReference type="SUPFAM" id="SSF53955">
    <property type="entry name" value="Lysozyme-like"/>
    <property type="match status" value="1"/>
</dbReference>
<dbReference type="InterPro" id="IPR031304">
    <property type="entry name" value="SLT_2"/>
</dbReference>
<reference evidence="4 5" key="1">
    <citation type="journal article" date="2016" name="Nat. Commun.">
        <title>Thousands of microbial genomes shed light on interconnected biogeochemical processes in an aquifer system.</title>
        <authorList>
            <person name="Anantharaman K."/>
            <person name="Brown C.T."/>
            <person name="Hug L.A."/>
            <person name="Sharon I."/>
            <person name="Castelle C.J."/>
            <person name="Probst A.J."/>
            <person name="Thomas B.C."/>
            <person name="Singh A."/>
            <person name="Wilkins M.J."/>
            <person name="Karaoz U."/>
            <person name="Brodie E.L."/>
            <person name="Williams K.H."/>
            <person name="Hubbard S.S."/>
            <person name="Banfield J.F."/>
        </authorList>
    </citation>
    <scope>NUCLEOTIDE SEQUENCE [LARGE SCALE GENOMIC DNA]</scope>
</reference>
<evidence type="ECO:0000256" key="2">
    <source>
        <dbReference type="SAM" id="Phobius"/>
    </source>
</evidence>
<dbReference type="EMBL" id="MGIN01000017">
    <property type="protein sequence ID" value="OGM89639.1"/>
    <property type="molecule type" value="Genomic_DNA"/>
</dbReference>
<evidence type="ECO:0000313" key="5">
    <source>
        <dbReference type="Proteomes" id="UP000178303"/>
    </source>
</evidence>
<dbReference type="SUPFAM" id="SSF57997">
    <property type="entry name" value="Tropomyosin"/>
    <property type="match status" value="1"/>
</dbReference>
<evidence type="ECO:0000313" key="4">
    <source>
        <dbReference type="EMBL" id="OGM89639.1"/>
    </source>
</evidence>
<organism evidence="4 5">
    <name type="scientific">Candidatus Wolfebacteria bacterium GWA1_42_9</name>
    <dbReference type="NCBI Taxonomy" id="1802553"/>
    <lineage>
        <taxon>Bacteria</taxon>
        <taxon>Candidatus Wolfeibacteriota</taxon>
    </lineage>
</organism>
<accession>A0A1F8DNT6</accession>
<dbReference type="Proteomes" id="UP000178303">
    <property type="component" value="Unassembled WGS sequence"/>
</dbReference>
<evidence type="ECO:0000259" key="3">
    <source>
        <dbReference type="Pfam" id="PF13406"/>
    </source>
</evidence>
<keyword evidence="2" id="KW-1133">Transmembrane helix</keyword>
<feature type="transmembrane region" description="Helical" evidence="2">
    <location>
        <begin position="43"/>
        <end position="65"/>
    </location>
</feature>
<keyword evidence="2" id="KW-0812">Transmembrane</keyword>
<dbReference type="Gene3D" id="1.10.8.350">
    <property type="entry name" value="Bacterial muramidase"/>
    <property type="match status" value="1"/>
</dbReference>
<keyword evidence="2" id="KW-0472">Membrane</keyword>
<comment type="caution">
    <text evidence="4">The sequence shown here is derived from an EMBL/GenBank/DDBJ whole genome shotgun (WGS) entry which is preliminary data.</text>
</comment>